<feature type="transmembrane region" description="Helical" evidence="5">
    <location>
        <begin position="12"/>
        <end position="35"/>
    </location>
</feature>
<evidence type="ECO:0000256" key="1">
    <source>
        <dbReference type="ARBA" id="ARBA00004141"/>
    </source>
</evidence>
<reference evidence="7 8" key="1">
    <citation type="submission" date="2017-06" db="EMBL/GenBank/DDBJ databases">
        <authorList>
            <person name="Kim H.J."/>
            <person name="Triplett B.A."/>
        </authorList>
    </citation>
    <scope>NUCLEOTIDE SEQUENCE [LARGE SCALE GENOMIC DNA]</scope>
    <source>
        <strain evidence="7 8">CGMCC 4.5593</strain>
    </source>
</reference>
<name>A0A239NIQ7_9ACTN</name>
<dbReference type="InterPro" id="IPR052902">
    <property type="entry name" value="ABC-2_transporter"/>
</dbReference>
<comment type="subcellular location">
    <subcellularLocation>
        <location evidence="1">Membrane</location>
        <topology evidence="1">Multi-pass membrane protein</topology>
    </subcellularLocation>
</comment>
<feature type="domain" description="ABC transmembrane type-2" evidence="6">
    <location>
        <begin position="18"/>
        <end position="244"/>
    </location>
</feature>
<dbReference type="PROSITE" id="PS51012">
    <property type="entry name" value="ABC_TM2"/>
    <property type="match status" value="1"/>
</dbReference>
<dbReference type="OrthoDB" id="3217868at2"/>
<dbReference type="GO" id="GO:0140359">
    <property type="term" value="F:ABC-type transporter activity"/>
    <property type="evidence" value="ECO:0007669"/>
    <property type="project" value="InterPro"/>
</dbReference>
<evidence type="ECO:0000256" key="4">
    <source>
        <dbReference type="ARBA" id="ARBA00023136"/>
    </source>
</evidence>
<organism evidence="7 8">
    <name type="scientific">Asanoa hainanensis</name>
    <dbReference type="NCBI Taxonomy" id="560556"/>
    <lineage>
        <taxon>Bacteria</taxon>
        <taxon>Bacillati</taxon>
        <taxon>Actinomycetota</taxon>
        <taxon>Actinomycetes</taxon>
        <taxon>Micromonosporales</taxon>
        <taxon>Micromonosporaceae</taxon>
        <taxon>Asanoa</taxon>
    </lineage>
</organism>
<protein>
    <submittedName>
        <fullName evidence="7">ABC-2 type transport system permease protein</fullName>
    </submittedName>
</protein>
<evidence type="ECO:0000256" key="3">
    <source>
        <dbReference type="ARBA" id="ARBA00022989"/>
    </source>
</evidence>
<proteinExistence type="predicted"/>
<evidence type="ECO:0000313" key="8">
    <source>
        <dbReference type="Proteomes" id="UP000198362"/>
    </source>
</evidence>
<dbReference type="Proteomes" id="UP000198362">
    <property type="component" value="Unassembled WGS sequence"/>
</dbReference>
<feature type="transmembrane region" description="Helical" evidence="5">
    <location>
        <begin position="99"/>
        <end position="122"/>
    </location>
</feature>
<evidence type="ECO:0000256" key="2">
    <source>
        <dbReference type="ARBA" id="ARBA00022692"/>
    </source>
</evidence>
<dbReference type="EMBL" id="FZPH01000009">
    <property type="protein sequence ID" value="SNT54755.1"/>
    <property type="molecule type" value="Genomic_DNA"/>
</dbReference>
<dbReference type="GO" id="GO:0016020">
    <property type="term" value="C:membrane"/>
    <property type="evidence" value="ECO:0007669"/>
    <property type="project" value="UniProtKB-SubCell"/>
</dbReference>
<feature type="transmembrane region" description="Helical" evidence="5">
    <location>
        <begin position="55"/>
        <end position="78"/>
    </location>
</feature>
<dbReference type="PANTHER" id="PTHR43027:SF2">
    <property type="entry name" value="TRANSPORT PERMEASE PROTEIN"/>
    <property type="match status" value="1"/>
</dbReference>
<dbReference type="InterPro" id="IPR013525">
    <property type="entry name" value="ABC2_TM"/>
</dbReference>
<dbReference type="AlphaFoldDB" id="A0A239NIQ7"/>
<dbReference type="InterPro" id="IPR047817">
    <property type="entry name" value="ABC2_TM_bact-type"/>
</dbReference>
<dbReference type="Pfam" id="PF12698">
    <property type="entry name" value="ABC2_membrane_3"/>
    <property type="match status" value="1"/>
</dbReference>
<sequence length="244" mass="25582">MLFRLVRTELKLNLRELMPAFLSLFAPTILVAVLGSVPQLREPRPELDGARVIDAYVGIAVALSLAMVGLQVMPMALASYRERGILRRLATTPVSPVHLLAAQAAAVTVTATVATVLAVAVGRLAYGVALPAQPAAFVLAFLLCLGGVYAIGLLVAALAPTGKAANSAGTLLFFPMMFFAGLWTPRELLPDPIARIGDFTPLGAGEHALHDAITGGWPNALSVTVLVAYLGCCGLAAARLFRWS</sequence>
<evidence type="ECO:0000259" key="6">
    <source>
        <dbReference type="PROSITE" id="PS51012"/>
    </source>
</evidence>
<feature type="transmembrane region" description="Helical" evidence="5">
    <location>
        <begin position="164"/>
        <end position="183"/>
    </location>
</feature>
<feature type="transmembrane region" description="Helical" evidence="5">
    <location>
        <begin position="134"/>
        <end position="157"/>
    </location>
</feature>
<evidence type="ECO:0000313" key="7">
    <source>
        <dbReference type="EMBL" id="SNT54755.1"/>
    </source>
</evidence>
<dbReference type="PANTHER" id="PTHR43027">
    <property type="entry name" value="DOXORUBICIN RESISTANCE ABC TRANSPORTER PERMEASE PROTEIN DRRC-RELATED"/>
    <property type="match status" value="1"/>
</dbReference>
<accession>A0A239NIQ7</accession>
<dbReference type="RefSeq" id="WP_089251897.1">
    <property type="nucleotide sequence ID" value="NZ_FZPH01000009.1"/>
</dbReference>
<keyword evidence="8" id="KW-1185">Reference proteome</keyword>
<keyword evidence="4 5" id="KW-0472">Membrane</keyword>
<gene>
    <name evidence="7" type="ORF">SAMN05421812_109117</name>
</gene>
<keyword evidence="3 5" id="KW-1133">Transmembrane helix</keyword>
<feature type="transmembrane region" description="Helical" evidence="5">
    <location>
        <begin position="220"/>
        <end position="241"/>
    </location>
</feature>
<evidence type="ECO:0000256" key="5">
    <source>
        <dbReference type="SAM" id="Phobius"/>
    </source>
</evidence>
<keyword evidence="2 5" id="KW-0812">Transmembrane</keyword>